<keyword evidence="6" id="KW-0804">Transcription</keyword>
<keyword evidence="4" id="KW-0731">Sigma factor</keyword>
<proteinExistence type="inferred from homology"/>
<evidence type="ECO:0000256" key="3">
    <source>
        <dbReference type="ARBA" id="ARBA00023015"/>
    </source>
</evidence>
<evidence type="ECO:0000256" key="2">
    <source>
        <dbReference type="ARBA" id="ARBA00021245"/>
    </source>
</evidence>
<accession>A0A927MHH4</accession>
<dbReference type="InterPro" id="IPR007627">
    <property type="entry name" value="RNA_pol_sigma70_r2"/>
</dbReference>
<keyword evidence="5" id="KW-0238">DNA-binding</keyword>
<evidence type="ECO:0000313" key="9">
    <source>
        <dbReference type="EMBL" id="MBE1554779.1"/>
    </source>
</evidence>
<protein>
    <recommendedName>
        <fullName evidence="2">RNA polymerase sigma factor SigS</fullName>
    </recommendedName>
</protein>
<dbReference type="InterPro" id="IPR013325">
    <property type="entry name" value="RNA_pol_sigma_r2"/>
</dbReference>
<dbReference type="Gene3D" id="1.10.1740.10">
    <property type="match status" value="1"/>
</dbReference>
<evidence type="ECO:0000256" key="7">
    <source>
        <dbReference type="ARBA" id="ARBA00024701"/>
    </source>
</evidence>
<evidence type="ECO:0000313" key="10">
    <source>
        <dbReference type="Proteomes" id="UP000658225"/>
    </source>
</evidence>
<dbReference type="GO" id="GO:0006352">
    <property type="term" value="P:DNA-templated transcription initiation"/>
    <property type="evidence" value="ECO:0007669"/>
    <property type="project" value="InterPro"/>
</dbReference>
<dbReference type="InterPro" id="IPR016032">
    <property type="entry name" value="Sig_transdc_resp-reg_C-effctor"/>
</dbReference>
<dbReference type="PANTHER" id="PTHR30385">
    <property type="entry name" value="SIGMA FACTOR F FLAGELLAR"/>
    <property type="match status" value="1"/>
</dbReference>
<keyword evidence="10" id="KW-1185">Reference proteome</keyword>
<evidence type="ECO:0000256" key="1">
    <source>
        <dbReference type="ARBA" id="ARBA00007788"/>
    </source>
</evidence>
<reference evidence="9" key="1">
    <citation type="submission" date="2020-10" db="EMBL/GenBank/DDBJ databases">
        <title>Genomic Encyclopedia of Type Strains, Phase IV (KMG-IV): sequencing the most valuable type-strain genomes for metagenomic binning, comparative biology and taxonomic classification.</title>
        <authorList>
            <person name="Goeker M."/>
        </authorList>
    </citation>
    <scope>NUCLEOTIDE SEQUENCE</scope>
    <source>
        <strain evidence="9">DSM 13886</strain>
    </source>
</reference>
<evidence type="ECO:0000256" key="6">
    <source>
        <dbReference type="ARBA" id="ARBA00023163"/>
    </source>
</evidence>
<dbReference type="Proteomes" id="UP000658225">
    <property type="component" value="Unassembled WGS sequence"/>
</dbReference>
<dbReference type="AlphaFoldDB" id="A0A927MHH4"/>
<dbReference type="GO" id="GO:0000428">
    <property type="term" value="C:DNA-directed RNA polymerase complex"/>
    <property type="evidence" value="ECO:0007669"/>
    <property type="project" value="UniProtKB-KW"/>
</dbReference>
<evidence type="ECO:0000256" key="5">
    <source>
        <dbReference type="ARBA" id="ARBA00023125"/>
    </source>
</evidence>
<name>A0A927MHH4_9BACL</name>
<feature type="domain" description="RNA polymerase sigma-70 region 2" evidence="8">
    <location>
        <begin position="9"/>
        <end position="57"/>
    </location>
</feature>
<evidence type="ECO:0000256" key="4">
    <source>
        <dbReference type="ARBA" id="ARBA00023082"/>
    </source>
</evidence>
<dbReference type="EMBL" id="JADBEL010000008">
    <property type="protein sequence ID" value="MBE1554779.1"/>
    <property type="molecule type" value="Genomic_DNA"/>
</dbReference>
<dbReference type="GO" id="GO:0003677">
    <property type="term" value="F:DNA binding"/>
    <property type="evidence" value="ECO:0007669"/>
    <property type="project" value="UniProtKB-KW"/>
</dbReference>
<evidence type="ECO:0000259" key="8">
    <source>
        <dbReference type="Pfam" id="PF04542"/>
    </source>
</evidence>
<dbReference type="SUPFAM" id="SSF46894">
    <property type="entry name" value="C-terminal effector domain of the bipartite response regulators"/>
    <property type="match status" value="1"/>
</dbReference>
<organism evidence="9 10">
    <name type="scientific">Sporosarcina limicola</name>
    <dbReference type="NCBI Taxonomy" id="34101"/>
    <lineage>
        <taxon>Bacteria</taxon>
        <taxon>Bacillati</taxon>
        <taxon>Bacillota</taxon>
        <taxon>Bacilli</taxon>
        <taxon>Bacillales</taxon>
        <taxon>Caryophanaceae</taxon>
        <taxon>Sporosarcina</taxon>
    </lineage>
</organism>
<dbReference type="PANTHER" id="PTHR30385:SF4">
    <property type="entry name" value="RNA POLYMERASE SIGMA-E FACTOR"/>
    <property type="match status" value="1"/>
</dbReference>
<keyword evidence="9" id="KW-0240">DNA-directed RNA polymerase</keyword>
<dbReference type="Pfam" id="PF04542">
    <property type="entry name" value="Sigma70_r2"/>
    <property type="match status" value="1"/>
</dbReference>
<comment type="caution">
    <text evidence="9">The sequence shown here is derived from an EMBL/GenBank/DDBJ whole genome shotgun (WGS) entry which is preliminary data.</text>
</comment>
<comment type="function">
    <text evidence="7">Sigma factors are initiation factors that promote the attachment of RNA polymerase to specific initiation sites and are then released. Sigma-S contributes to the protection against external stress, thus playing a role in cellular fitness and survival.</text>
</comment>
<sequence>MKNYAKSVGHDYEDIVSIGFIGLINAFDKFDGEQYDVRFSTYAVPLIWGEIQKSLRASGTGVRYSTGIKDIGWSIRKNELEDLSVDEIAAQLEVSRGRVVHAQDFLKHGIPGSLDQPIRAAEGESSIADLIGEPDDATGMFVQEFLDSLTERERMVAVGLMDGNSQTDIAPTLGVGKGQIYNMRKRIAEKYLEYSGMQESIQSPVKERTLEKEVKKVAKKNKPVSITEKAVNAMKEKGMSYKAIAKEFGVTLQTLTNRRQNWELERVREQHQEGKDMKKPLEKESVTAVVTAESSADLSQVITLENEIKGLKDVVDLKDRIIHEQRNVIVQLKVERDELANRSETIGGWQEEIKDERKLLAILLEREAVRIKNLLEVG</sequence>
<gene>
    <name evidence="9" type="ORF">H4683_001857</name>
</gene>
<dbReference type="SUPFAM" id="SSF88946">
    <property type="entry name" value="Sigma2 domain of RNA polymerase sigma factors"/>
    <property type="match status" value="1"/>
</dbReference>
<keyword evidence="3" id="KW-0805">Transcription regulation</keyword>
<dbReference type="GO" id="GO:0016987">
    <property type="term" value="F:sigma factor activity"/>
    <property type="evidence" value="ECO:0007669"/>
    <property type="project" value="UniProtKB-KW"/>
</dbReference>
<comment type="similarity">
    <text evidence="1">Belongs to the sigma-70 factor family.</text>
</comment>